<proteinExistence type="predicted"/>
<dbReference type="Proteomes" id="UP000034521">
    <property type="component" value="Unassembled WGS sequence"/>
</dbReference>
<dbReference type="InterPro" id="IPR013320">
    <property type="entry name" value="ConA-like_dom_sf"/>
</dbReference>
<evidence type="ECO:0000313" key="2">
    <source>
        <dbReference type="Proteomes" id="UP000034521"/>
    </source>
</evidence>
<gene>
    <name evidence="1" type="ORF">UW52_C0067G0008</name>
</gene>
<sequence>MDQLYSWAPSPIVKLEMDEGTGTTLYDSSGNSRNGTLNGNPTWDAGKYGKGVKLDGTGDFIQVGDF</sequence>
<comment type="caution">
    <text evidence="1">The sequence shown here is derived from an EMBL/GenBank/DDBJ whole genome shotgun (WGS) entry which is preliminary data.</text>
</comment>
<accession>A0A0G1IE61</accession>
<protein>
    <submittedName>
        <fullName evidence="1">Uncharacterized protein</fullName>
    </submittedName>
</protein>
<dbReference type="Gene3D" id="2.60.120.200">
    <property type="match status" value="1"/>
</dbReference>
<evidence type="ECO:0000313" key="1">
    <source>
        <dbReference type="EMBL" id="KKT57520.1"/>
    </source>
</evidence>
<dbReference type="EMBL" id="LCIQ01000067">
    <property type="protein sequence ID" value="KKT57520.1"/>
    <property type="molecule type" value="Genomic_DNA"/>
</dbReference>
<dbReference type="AlphaFoldDB" id="A0A0G1IE61"/>
<organism evidence="1 2">
    <name type="scientific">Candidatus Gottesmanbacteria bacterium GW2011_GWA1_44_24b</name>
    <dbReference type="NCBI Taxonomy" id="1618437"/>
    <lineage>
        <taxon>Bacteria</taxon>
        <taxon>Candidatus Gottesmaniibacteriota</taxon>
    </lineage>
</organism>
<dbReference type="SUPFAM" id="SSF49899">
    <property type="entry name" value="Concanavalin A-like lectins/glucanases"/>
    <property type="match status" value="1"/>
</dbReference>
<name>A0A0G1IE61_9BACT</name>
<reference evidence="1 2" key="1">
    <citation type="journal article" date="2015" name="Nature">
        <title>rRNA introns, odd ribosomes, and small enigmatic genomes across a large radiation of phyla.</title>
        <authorList>
            <person name="Brown C.T."/>
            <person name="Hug L.A."/>
            <person name="Thomas B.C."/>
            <person name="Sharon I."/>
            <person name="Castelle C.J."/>
            <person name="Singh A."/>
            <person name="Wilkins M.J."/>
            <person name="Williams K.H."/>
            <person name="Banfield J.F."/>
        </authorList>
    </citation>
    <scope>NUCLEOTIDE SEQUENCE [LARGE SCALE GENOMIC DNA]</scope>
</reference>